<dbReference type="AlphaFoldDB" id="A0A8J6DZB2"/>
<comment type="caution">
    <text evidence="1">The sequence shown here is derived from an EMBL/GenBank/DDBJ whole genome shotgun (WGS) entry which is preliminary data.</text>
</comment>
<dbReference type="EMBL" id="JAHDYR010000025">
    <property type="protein sequence ID" value="KAG9393384.1"/>
    <property type="molecule type" value="Genomic_DNA"/>
</dbReference>
<proteinExistence type="predicted"/>
<protein>
    <submittedName>
        <fullName evidence="1">Uncharacterized protein</fullName>
    </submittedName>
</protein>
<reference evidence="1" key="1">
    <citation type="submission" date="2021-05" db="EMBL/GenBank/DDBJ databases">
        <title>A free-living protist that lacks canonical eukaryotic 1 DNA replication and segregation systems.</title>
        <authorList>
            <person name="Salas-Leiva D.E."/>
            <person name="Tromer E.C."/>
            <person name="Curtis B.A."/>
            <person name="Jerlstrom-Hultqvist J."/>
            <person name="Kolisko M."/>
            <person name="Yi Z."/>
            <person name="Salas-Leiva J.S."/>
            <person name="Gallot-Lavallee L."/>
            <person name="Kops G.J.P.L."/>
            <person name="Archibald J.M."/>
            <person name="Simpson A.G.B."/>
            <person name="Roger A.J."/>
        </authorList>
    </citation>
    <scope>NUCLEOTIDE SEQUENCE</scope>
    <source>
        <strain evidence="1">BICM</strain>
    </source>
</reference>
<keyword evidence="2" id="KW-1185">Reference proteome</keyword>
<organism evidence="1 2">
    <name type="scientific">Carpediemonas membranifera</name>
    <dbReference type="NCBI Taxonomy" id="201153"/>
    <lineage>
        <taxon>Eukaryota</taxon>
        <taxon>Metamonada</taxon>
        <taxon>Carpediemonas-like organisms</taxon>
        <taxon>Carpediemonas</taxon>
    </lineage>
</organism>
<name>A0A8J6DZB2_9EUKA</name>
<gene>
    <name evidence="1" type="ORF">J8273_3520</name>
</gene>
<dbReference type="Proteomes" id="UP000717585">
    <property type="component" value="Unassembled WGS sequence"/>
</dbReference>
<sequence>MGESTDFPANIPTSFKRGYDLLAGLNLAQYAAIVEHLKVISDEVITPLVHGDYDGPADANFLCMTLAHNLFSVLHSLRQAQSIRAVCGPKLSENELQASTNLNSCYEGTLDFLESRDQPFQPIRPAPDAIRVVLSHGGKKSKIPHDAKIRLKKAVLKSDRPKNVTVLGDWQWGDSGAKDAMTGLLCAGESVVTHSVVIMATSAFKKHLRRIIITNRRVMLYGVATADEHGADLLDVSVPVEDVTVTNRSTQSVGLKWRGKSATVTFPNGQAAAVALRIPSVQMDLRKLMDSQTIDRQFEPLYRVTVKMIDSTLSNLESTSQLSVGLGSPLHPFQLAVARSALTSNVVHFDATRYHEVTLSVILSDVMPEPQGEPTNAPTGKGVVQLGELVASLKLPENENGVSAIETVELVSASDSVVGTVTVEIEVTLQSADALPEVLPALAEKLPLLYQSQATQFSANRTSGLVTAQPSNRGVALFRMNRDTISLEDGATFATLAQVKLKRDADGCYSISYAGIPNYVRFNSVNKTILSGDFVVYRMISKMEDEILIIDSIGAEIAAISSSDVTVLGEKNFSRDLALLLMMGALNEWEAR</sequence>
<evidence type="ECO:0000313" key="1">
    <source>
        <dbReference type="EMBL" id="KAG9393384.1"/>
    </source>
</evidence>
<evidence type="ECO:0000313" key="2">
    <source>
        <dbReference type="Proteomes" id="UP000717585"/>
    </source>
</evidence>
<accession>A0A8J6DZB2</accession>